<proteinExistence type="inferred from homology"/>
<keyword evidence="10 13" id="KW-0408">Iron</keyword>
<dbReference type="InterPro" id="IPR002401">
    <property type="entry name" value="Cyt_P450_E_grp-I"/>
</dbReference>
<reference evidence="16" key="1">
    <citation type="submission" date="2024-06" db="EMBL/GenBank/DDBJ databases">
        <authorList>
            <person name="Ryan C."/>
        </authorList>
    </citation>
    <scope>NUCLEOTIDE SEQUENCE [LARGE SCALE GENOMIC DNA]</scope>
</reference>
<keyword evidence="9 14" id="KW-0560">Oxidoreductase</keyword>
<dbReference type="AlphaFoldDB" id="A0ABC9BMI7"/>
<evidence type="ECO:0000256" key="8">
    <source>
        <dbReference type="ARBA" id="ARBA00022989"/>
    </source>
</evidence>
<dbReference type="FunFam" id="1.10.630.10:FF:000055">
    <property type="entry name" value="Cytochrome P450 71A26"/>
    <property type="match status" value="1"/>
</dbReference>
<evidence type="ECO:0000256" key="11">
    <source>
        <dbReference type="ARBA" id="ARBA00023033"/>
    </source>
</evidence>
<dbReference type="GO" id="GO:0004497">
    <property type="term" value="F:monooxygenase activity"/>
    <property type="evidence" value="ECO:0007669"/>
    <property type="project" value="UniProtKB-KW"/>
</dbReference>
<dbReference type="SUPFAM" id="SSF48264">
    <property type="entry name" value="Cytochrome P450"/>
    <property type="match status" value="1"/>
</dbReference>
<keyword evidence="16" id="KW-1185">Reference proteome</keyword>
<evidence type="ECO:0000256" key="7">
    <source>
        <dbReference type="ARBA" id="ARBA00022723"/>
    </source>
</evidence>
<sequence length="572" mass="64024">MPRRFYISMHRCIDRKPNHPFSKQQLRVEQQQERASAMAAQVLQQVYHSLHDLLWHDTSSPQASAMATSVLLVAFPLLALLLVRRRLSSSSAATAAREQQLAKLPSPPGRLPVIGHLHLMGSLPHVTLCDLAAKHGRDGLLLLRLGSVPTLFVSSARAAQAVLRTNDHAFSSRCDSAVAGIIFYGPSDAAFCPYGEHWRQVKKIATTHLLTNKKVRSYRHAREREVRLVLDKVREAAKTRTVIDLTEMLNEFSNDIISHAVSGSYPRDENTNALFRELTEANSTLLGGFNLDDYFPVLAKLGIVRRMLCAGAHKVNQRWDELLDRLIDAHERRPASERGEESDFIDVLLSLKEEYNLTRDHIKAQLVVMFQAGTDTSFVALDNVIVELVRNPAVMAKLQAEVRTAVPKGKEMVTEDDLESFTYLRAIIKETLRLRIPAPLLVPHLSMADADVEGYTIPSGTRVLINVGALSKDPSYWEKPEEFIPERFMEGGSAAAMDFRGNDFPFLPFGSGRRMCPGINFAMPMIELTVANLVYHFNWELPPGEKGVDMTEAFGLTVHRVKNLHVVPVVPH</sequence>
<dbReference type="InterPro" id="IPR001128">
    <property type="entry name" value="Cyt_P450"/>
</dbReference>
<dbReference type="GO" id="GO:0046872">
    <property type="term" value="F:metal ion binding"/>
    <property type="evidence" value="ECO:0007669"/>
    <property type="project" value="UniProtKB-KW"/>
</dbReference>
<keyword evidence="5 13" id="KW-0349">Heme</keyword>
<dbReference type="PRINTS" id="PR00385">
    <property type="entry name" value="P450"/>
</dbReference>
<evidence type="ECO:0000256" key="10">
    <source>
        <dbReference type="ARBA" id="ARBA00023004"/>
    </source>
</evidence>
<dbReference type="InterPro" id="IPR017972">
    <property type="entry name" value="Cyt_P450_CS"/>
</dbReference>
<gene>
    <name evidence="15" type="ORF">URODEC1_LOCUS66815</name>
</gene>
<feature type="binding site" description="axial binding residue" evidence="13">
    <location>
        <position position="516"/>
    </location>
    <ligand>
        <name>heme</name>
        <dbReference type="ChEBI" id="CHEBI:30413"/>
    </ligand>
    <ligandPart>
        <name>Fe</name>
        <dbReference type="ChEBI" id="CHEBI:18248"/>
    </ligandPart>
</feature>
<evidence type="ECO:0000313" key="16">
    <source>
        <dbReference type="Proteomes" id="UP001497457"/>
    </source>
</evidence>
<keyword evidence="11 14" id="KW-0503">Monooxygenase</keyword>
<keyword evidence="12" id="KW-0472">Membrane</keyword>
<dbReference type="PROSITE" id="PS00086">
    <property type="entry name" value="CYTOCHROME_P450"/>
    <property type="match status" value="1"/>
</dbReference>
<evidence type="ECO:0000256" key="2">
    <source>
        <dbReference type="ARBA" id="ARBA00004370"/>
    </source>
</evidence>
<evidence type="ECO:0000256" key="12">
    <source>
        <dbReference type="ARBA" id="ARBA00023136"/>
    </source>
</evidence>
<evidence type="ECO:0000256" key="3">
    <source>
        <dbReference type="ARBA" id="ARBA00005179"/>
    </source>
</evidence>
<comment type="cofactor">
    <cofactor evidence="1 13">
        <name>heme</name>
        <dbReference type="ChEBI" id="CHEBI:30413"/>
    </cofactor>
</comment>
<dbReference type="Gene3D" id="1.10.630.10">
    <property type="entry name" value="Cytochrome P450"/>
    <property type="match status" value="1"/>
</dbReference>
<evidence type="ECO:0000256" key="1">
    <source>
        <dbReference type="ARBA" id="ARBA00001971"/>
    </source>
</evidence>
<dbReference type="EMBL" id="OZ075136">
    <property type="protein sequence ID" value="CAL5004290.1"/>
    <property type="molecule type" value="Genomic_DNA"/>
</dbReference>
<accession>A0ABC9BMI7</accession>
<dbReference type="PANTHER" id="PTHR47955">
    <property type="entry name" value="CYTOCHROME P450 FAMILY 71 PROTEIN"/>
    <property type="match status" value="1"/>
</dbReference>
<dbReference type="InterPro" id="IPR036396">
    <property type="entry name" value="Cyt_P450_sf"/>
</dbReference>
<keyword evidence="7 13" id="KW-0479">Metal-binding</keyword>
<evidence type="ECO:0000313" key="15">
    <source>
        <dbReference type="EMBL" id="CAL5004290.1"/>
    </source>
</evidence>
<dbReference type="GO" id="GO:0016020">
    <property type="term" value="C:membrane"/>
    <property type="evidence" value="ECO:0007669"/>
    <property type="project" value="UniProtKB-SubCell"/>
</dbReference>
<reference evidence="15 16" key="2">
    <citation type="submission" date="2024-10" db="EMBL/GenBank/DDBJ databases">
        <authorList>
            <person name="Ryan C."/>
        </authorList>
    </citation>
    <scope>NUCLEOTIDE SEQUENCE [LARGE SCALE GENOMIC DNA]</scope>
</reference>
<comment type="subcellular location">
    <subcellularLocation>
        <location evidence="2">Membrane</location>
    </subcellularLocation>
</comment>
<comment type="similarity">
    <text evidence="4 14">Belongs to the cytochrome P450 family.</text>
</comment>
<evidence type="ECO:0000256" key="4">
    <source>
        <dbReference type="ARBA" id="ARBA00010617"/>
    </source>
</evidence>
<keyword evidence="6" id="KW-0812">Transmembrane</keyword>
<dbReference type="Proteomes" id="UP001497457">
    <property type="component" value="Chromosome 26rd"/>
</dbReference>
<evidence type="ECO:0000256" key="6">
    <source>
        <dbReference type="ARBA" id="ARBA00022692"/>
    </source>
</evidence>
<comment type="pathway">
    <text evidence="3">Secondary metabolite biosynthesis.</text>
</comment>
<evidence type="ECO:0000256" key="5">
    <source>
        <dbReference type="ARBA" id="ARBA00022617"/>
    </source>
</evidence>
<protein>
    <submittedName>
        <fullName evidence="15">Uncharacterized protein</fullName>
    </submittedName>
</protein>
<evidence type="ECO:0000256" key="13">
    <source>
        <dbReference type="PIRSR" id="PIRSR602401-1"/>
    </source>
</evidence>
<dbReference type="CDD" id="cd11072">
    <property type="entry name" value="CYP71-like"/>
    <property type="match status" value="1"/>
</dbReference>
<dbReference type="Pfam" id="PF00067">
    <property type="entry name" value="p450"/>
    <property type="match status" value="1"/>
</dbReference>
<evidence type="ECO:0000256" key="9">
    <source>
        <dbReference type="ARBA" id="ARBA00023002"/>
    </source>
</evidence>
<evidence type="ECO:0000256" key="14">
    <source>
        <dbReference type="RuleBase" id="RU000461"/>
    </source>
</evidence>
<organism evidence="15 16">
    <name type="scientific">Urochloa decumbens</name>
    <dbReference type="NCBI Taxonomy" id="240449"/>
    <lineage>
        <taxon>Eukaryota</taxon>
        <taxon>Viridiplantae</taxon>
        <taxon>Streptophyta</taxon>
        <taxon>Embryophyta</taxon>
        <taxon>Tracheophyta</taxon>
        <taxon>Spermatophyta</taxon>
        <taxon>Magnoliopsida</taxon>
        <taxon>Liliopsida</taxon>
        <taxon>Poales</taxon>
        <taxon>Poaceae</taxon>
        <taxon>PACMAD clade</taxon>
        <taxon>Panicoideae</taxon>
        <taxon>Panicodae</taxon>
        <taxon>Paniceae</taxon>
        <taxon>Melinidinae</taxon>
        <taxon>Urochloa</taxon>
    </lineage>
</organism>
<name>A0ABC9BMI7_9POAL</name>
<dbReference type="PANTHER" id="PTHR47955:SF14">
    <property type="entry name" value="OS01G0543600 PROTEIN"/>
    <property type="match status" value="1"/>
</dbReference>
<keyword evidence="8" id="KW-1133">Transmembrane helix</keyword>
<dbReference type="PRINTS" id="PR00463">
    <property type="entry name" value="EP450I"/>
</dbReference>